<dbReference type="InterPro" id="IPR018312">
    <property type="entry name" value="Chromosome_initiator_DnaA_CS"/>
</dbReference>
<dbReference type="PANTHER" id="PTHR30050:SF5">
    <property type="entry name" value="DNAA REGULATORY INACTIVATOR HDA"/>
    <property type="match status" value="1"/>
</dbReference>
<gene>
    <name evidence="2" type="ORF">HMF7854_04315</name>
</gene>
<reference evidence="2 3" key="1">
    <citation type="submission" date="2018-12" db="EMBL/GenBank/DDBJ databases">
        <title>Sphingomonas sp. HMF7854 Genome sequencing and assembly.</title>
        <authorList>
            <person name="Cha I."/>
            <person name="Kang H."/>
            <person name="Kim H."/>
            <person name="Kang J."/>
            <person name="Joh K."/>
        </authorList>
    </citation>
    <scope>NUCLEOTIDE SEQUENCE [LARGE SCALE GENOMIC DNA]</scope>
    <source>
        <strain evidence="2 3">HMF7854</strain>
    </source>
</reference>
<sequence>MRKTVLLSSPAPVSIERIRSVVATEFGLSVRQLQGSRGDKAVCLARQLAMALAYRHTHHSNAVIGRLLGARDHSTVVHARTRIAERRHQDLDFDRRCRRLEMQLCEPWEWPDEVQLTFLDGPLFDWLPPAPLASAAVPA</sequence>
<dbReference type="SUPFAM" id="SSF48295">
    <property type="entry name" value="TrpR-like"/>
    <property type="match status" value="1"/>
</dbReference>
<evidence type="ECO:0000313" key="2">
    <source>
        <dbReference type="EMBL" id="RST30134.1"/>
    </source>
</evidence>
<dbReference type="InterPro" id="IPR013159">
    <property type="entry name" value="DnaA_C"/>
</dbReference>
<dbReference type="Proteomes" id="UP000274661">
    <property type="component" value="Unassembled WGS sequence"/>
</dbReference>
<dbReference type="RefSeq" id="WP_126717969.1">
    <property type="nucleotide sequence ID" value="NZ_RWJF01000001.1"/>
</dbReference>
<evidence type="ECO:0000313" key="3">
    <source>
        <dbReference type="Proteomes" id="UP000274661"/>
    </source>
</evidence>
<dbReference type="GO" id="GO:0005886">
    <property type="term" value="C:plasma membrane"/>
    <property type="evidence" value="ECO:0007669"/>
    <property type="project" value="TreeGrafter"/>
</dbReference>
<name>A0A3R9Z5C4_9SPHN</name>
<dbReference type="SMART" id="SM00760">
    <property type="entry name" value="Bac_DnaA_C"/>
    <property type="match status" value="1"/>
</dbReference>
<keyword evidence="3" id="KW-1185">Reference proteome</keyword>
<dbReference type="Pfam" id="PF08299">
    <property type="entry name" value="Bac_DnaA_C"/>
    <property type="match status" value="1"/>
</dbReference>
<dbReference type="Gene3D" id="1.10.1750.10">
    <property type="match status" value="1"/>
</dbReference>
<evidence type="ECO:0000259" key="1">
    <source>
        <dbReference type="SMART" id="SM00760"/>
    </source>
</evidence>
<dbReference type="EMBL" id="RWJF01000001">
    <property type="protein sequence ID" value="RST30134.1"/>
    <property type="molecule type" value="Genomic_DNA"/>
</dbReference>
<dbReference type="GO" id="GO:0003688">
    <property type="term" value="F:DNA replication origin binding"/>
    <property type="evidence" value="ECO:0007669"/>
    <property type="project" value="InterPro"/>
</dbReference>
<dbReference type="CDD" id="cd06571">
    <property type="entry name" value="Bac_DnaA_C"/>
    <property type="match status" value="1"/>
</dbReference>
<dbReference type="PROSITE" id="PS01008">
    <property type="entry name" value="DNAA"/>
    <property type="match status" value="1"/>
</dbReference>
<feature type="domain" description="Chromosomal replication initiator DnaA C-terminal" evidence="1">
    <location>
        <begin position="14"/>
        <end position="83"/>
    </location>
</feature>
<dbReference type="OrthoDB" id="7776290at2"/>
<dbReference type="GO" id="GO:0006270">
    <property type="term" value="P:DNA replication initiation"/>
    <property type="evidence" value="ECO:0007669"/>
    <property type="project" value="InterPro"/>
</dbReference>
<dbReference type="AlphaFoldDB" id="A0A3R9Z5C4"/>
<protein>
    <recommendedName>
        <fullName evidence="1">Chromosomal replication initiator DnaA C-terminal domain-containing protein</fullName>
    </recommendedName>
</protein>
<dbReference type="GO" id="GO:0005524">
    <property type="term" value="F:ATP binding"/>
    <property type="evidence" value="ECO:0007669"/>
    <property type="project" value="InterPro"/>
</dbReference>
<proteinExistence type="predicted"/>
<dbReference type="GO" id="GO:0006275">
    <property type="term" value="P:regulation of DNA replication"/>
    <property type="evidence" value="ECO:0007669"/>
    <property type="project" value="InterPro"/>
</dbReference>
<accession>A0A3R9Z5C4</accession>
<comment type="caution">
    <text evidence="2">The sequence shown here is derived from an EMBL/GenBank/DDBJ whole genome shotgun (WGS) entry which is preliminary data.</text>
</comment>
<dbReference type="PANTHER" id="PTHR30050">
    <property type="entry name" value="CHROMOSOMAL REPLICATION INITIATOR PROTEIN DNAA"/>
    <property type="match status" value="1"/>
</dbReference>
<dbReference type="InterPro" id="IPR010921">
    <property type="entry name" value="Trp_repressor/repl_initiator"/>
</dbReference>
<organism evidence="2 3">
    <name type="scientific">Sphingomonas ginkgonis</name>
    <dbReference type="NCBI Taxonomy" id="2315330"/>
    <lineage>
        <taxon>Bacteria</taxon>
        <taxon>Pseudomonadati</taxon>
        <taxon>Pseudomonadota</taxon>
        <taxon>Alphaproteobacteria</taxon>
        <taxon>Sphingomonadales</taxon>
        <taxon>Sphingomonadaceae</taxon>
        <taxon>Sphingomonas</taxon>
    </lineage>
</organism>